<feature type="domain" description="Aldehyde oxidase/xanthine dehydrogenase first molybdopterin binding" evidence="1">
    <location>
        <begin position="3"/>
        <end position="38"/>
    </location>
</feature>
<feature type="domain" description="Aldehyde oxidase/xanthine dehydrogenase second molybdopterin binding" evidence="2">
    <location>
        <begin position="68"/>
        <end position="352"/>
    </location>
</feature>
<dbReference type="Pfam" id="PF02738">
    <property type="entry name" value="MoCoBD_1"/>
    <property type="match status" value="1"/>
</dbReference>
<feature type="non-terminal residue" evidence="3">
    <location>
        <position position="1"/>
    </location>
</feature>
<feature type="non-terminal residue" evidence="3">
    <location>
        <position position="417"/>
    </location>
</feature>
<dbReference type="GO" id="GO:0005506">
    <property type="term" value="F:iron ion binding"/>
    <property type="evidence" value="ECO:0007669"/>
    <property type="project" value="InterPro"/>
</dbReference>
<dbReference type="GO" id="GO:0016491">
    <property type="term" value="F:oxidoreductase activity"/>
    <property type="evidence" value="ECO:0007669"/>
    <property type="project" value="InterPro"/>
</dbReference>
<dbReference type="PANTHER" id="PTHR11908">
    <property type="entry name" value="XANTHINE DEHYDROGENASE"/>
    <property type="match status" value="1"/>
</dbReference>
<name>X0RYZ4_9ZZZZ</name>
<dbReference type="InterPro" id="IPR016208">
    <property type="entry name" value="Ald_Oxase/xanthine_DH-like"/>
</dbReference>
<gene>
    <name evidence="3" type="ORF">S01H1_12428</name>
</gene>
<dbReference type="Gene3D" id="3.30.365.10">
    <property type="entry name" value="Aldehyde oxidase/xanthine dehydrogenase, molybdopterin binding domain"/>
    <property type="match status" value="3"/>
</dbReference>
<dbReference type="AlphaFoldDB" id="X0RYZ4"/>
<proteinExistence type="predicted"/>
<dbReference type="SUPFAM" id="SSF56003">
    <property type="entry name" value="Molybdenum cofactor-binding domain"/>
    <property type="match status" value="1"/>
</dbReference>
<dbReference type="InterPro" id="IPR037165">
    <property type="entry name" value="AldOxase/xan_DH_Mopterin-bd_sf"/>
</dbReference>
<dbReference type="InterPro" id="IPR046867">
    <property type="entry name" value="AldOxase/xan_DH_MoCoBD2"/>
</dbReference>
<accession>X0RYZ4</accession>
<evidence type="ECO:0000259" key="1">
    <source>
        <dbReference type="Pfam" id="PF02738"/>
    </source>
</evidence>
<dbReference type="InterPro" id="IPR008274">
    <property type="entry name" value="AldOxase/xan_DH_MoCoBD1"/>
</dbReference>
<dbReference type="Pfam" id="PF20256">
    <property type="entry name" value="MoCoBD_2"/>
    <property type="match status" value="1"/>
</dbReference>
<organism evidence="3">
    <name type="scientific">marine sediment metagenome</name>
    <dbReference type="NCBI Taxonomy" id="412755"/>
    <lineage>
        <taxon>unclassified sequences</taxon>
        <taxon>metagenomes</taxon>
        <taxon>ecological metagenomes</taxon>
    </lineage>
</organism>
<comment type="caution">
    <text evidence="3">The sequence shown here is derived from an EMBL/GenBank/DDBJ whole genome shotgun (WGS) entry which is preliminary data.</text>
</comment>
<protein>
    <submittedName>
        <fullName evidence="3">Uncharacterized protein</fullName>
    </submittedName>
</protein>
<dbReference type="PANTHER" id="PTHR11908:SF157">
    <property type="entry name" value="XANTHINE DEHYDROGENASE SUBUNIT D-RELATED"/>
    <property type="match status" value="1"/>
</dbReference>
<evidence type="ECO:0000259" key="2">
    <source>
        <dbReference type="Pfam" id="PF20256"/>
    </source>
</evidence>
<evidence type="ECO:0000313" key="3">
    <source>
        <dbReference type="EMBL" id="GAF68226.1"/>
    </source>
</evidence>
<sequence>APQRGHGNPQMRFAVESQLDMIAEEIGVDPVEIRLKNARQPGEQLPSGDNVHNCGLRECIQKVAEHTQFRKKYGKNRSSPSFNGRVRRGIGLGVSSFMTGTLIYPNSSSVVVKMNDDGTATMLTGALDTGQGAETILSQIVAEELKLPVQEIQVIAADTESTPVDIGSWISGNAYVSGNAARVAASEVRGKLLDIAAEEMEANVEDLVMENKTVFVAGSPAHKLNYQQLIAASIQKRRGDPIIGEGHWRIMRDEKMPPSLATAKGRWTENYTFDAQVAEVEVDVETGQARLLRGVTAYDIGFPINPLLVEGQIDGQVSMALGHALMEEVLMQEGRTLNPSWLDYRMPTIHNVAISEHINVITENYEVGRAYRTKEVGEGYVSAILAAIANAVYDAVGVRLYSTPFTPEKILRGLGKI</sequence>
<reference evidence="3" key="1">
    <citation type="journal article" date="2014" name="Front. Microbiol.">
        <title>High frequency of phylogenetically diverse reductive dehalogenase-homologous genes in deep subseafloor sedimentary metagenomes.</title>
        <authorList>
            <person name="Kawai M."/>
            <person name="Futagami T."/>
            <person name="Toyoda A."/>
            <person name="Takaki Y."/>
            <person name="Nishi S."/>
            <person name="Hori S."/>
            <person name="Arai W."/>
            <person name="Tsubouchi T."/>
            <person name="Morono Y."/>
            <person name="Uchiyama I."/>
            <person name="Ito T."/>
            <person name="Fujiyama A."/>
            <person name="Inagaki F."/>
            <person name="Takami H."/>
        </authorList>
    </citation>
    <scope>NUCLEOTIDE SEQUENCE</scope>
    <source>
        <strain evidence="3">Expedition CK06-06</strain>
    </source>
</reference>
<dbReference type="EMBL" id="BARS01006380">
    <property type="protein sequence ID" value="GAF68226.1"/>
    <property type="molecule type" value="Genomic_DNA"/>
</dbReference>